<keyword evidence="2 7" id="KW-0489">Methyltransferase</keyword>
<keyword evidence="10" id="KW-1185">Reference proteome</keyword>
<evidence type="ECO:0000256" key="3">
    <source>
        <dbReference type="ARBA" id="ARBA00022679"/>
    </source>
</evidence>
<dbReference type="PANTHER" id="PTHR10629:SF52">
    <property type="entry name" value="DNA (CYTOSINE-5)-METHYLTRANSFERASE 1"/>
    <property type="match status" value="1"/>
</dbReference>
<dbReference type="GO" id="GO:0032259">
    <property type="term" value="P:methylation"/>
    <property type="evidence" value="ECO:0007669"/>
    <property type="project" value="UniProtKB-KW"/>
</dbReference>
<dbReference type="GO" id="GO:0003886">
    <property type="term" value="F:DNA (cytosine-5-)-methyltransferase activity"/>
    <property type="evidence" value="ECO:0007669"/>
    <property type="project" value="UniProtKB-EC"/>
</dbReference>
<comment type="caution">
    <text evidence="9">The sequence shown here is derived from an EMBL/GenBank/DDBJ whole genome shotgun (WGS) entry which is preliminary data.</text>
</comment>
<reference evidence="9 10" key="1">
    <citation type="submission" date="2013-11" db="EMBL/GenBank/DDBJ databases">
        <title>Metagenomic analysis of a methanogenic consortium involved in long chain n-alkane degradation.</title>
        <authorList>
            <person name="Davidova I.A."/>
            <person name="Callaghan A.V."/>
            <person name="Wawrik B."/>
            <person name="Pruitt S."/>
            <person name="Marks C."/>
            <person name="Duncan K.E."/>
            <person name="Suflita J.M."/>
        </authorList>
    </citation>
    <scope>NUCLEOTIDE SEQUENCE [LARGE SCALE GENOMIC DNA]</scope>
    <source>
        <strain evidence="9 10">SPR</strain>
    </source>
</reference>
<feature type="region of interest" description="Disordered" evidence="8">
    <location>
        <begin position="230"/>
        <end position="249"/>
    </location>
</feature>
<feature type="region of interest" description="Disordered" evidence="8">
    <location>
        <begin position="204"/>
        <end position="225"/>
    </location>
</feature>
<feature type="compositionally biased region" description="Polar residues" evidence="8">
    <location>
        <begin position="233"/>
        <end position="243"/>
    </location>
</feature>
<keyword evidence="3 7" id="KW-0808">Transferase</keyword>
<dbReference type="PROSITE" id="PS00094">
    <property type="entry name" value="C5_MTASE_1"/>
    <property type="match status" value="1"/>
</dbReference>
<evidence type="ECO:0000256" key="2">
    <source>
        <dbReference type="ARBA" id="ARBA00022603"/>
    </source>
</evidence>
<comment type="similarity">
    <text evidence="7">Belongs to the class I-like SAM-binding methyltransferase superfamily. C5-methyltransferase family.</text>
</comment>
<evidence type="ECO:0000256" key="4">
    <source>
        <dbReference type="ARBA" id="ARBA00022691"/>
    </source>
</evidence>
<dbReference type="GO" id="GO:0009307">
    <property type="term" value="P:DNA restriction-modification system"/>
    <property type="evidence" value="ECO:0007669"/>
    <property type="project" value="UniProtKB-KW"/>
</dbReference>
<keyword evidence="4 7" id="KW-0949">S-adenosyl-L-methionine</keyword>
<dbReference type="InterPro" id="IPR050390">
    <property type="entry name" value="C5-Methyltransferase"/>
</dbReference>
<dbReference type="RefSeq" id="WP_044348967.1">
    <property type="nucleotide sequence ID" value="NZ_AZAC01000014.1"/>
</dbReference>
<name>A0A0D2J6K6_9BACT</name>
<dbReference type="InterPro" id="IPR001525">
    <property type="entry name" value="C5_MeTfrase"/>
</dbReference>
<evidence type="ECO:0000256" key="1">
    <source>
        <dbReference type="ARBA" id="ARBA00011975"/>
    </source>
</evidence>
<keyword evidence="5" id="KW-0680">Restriction system</keyword>
<dbReference type="OrthoDB" id="9813719at2"/>
<proteinExistence type="inferred from homology"/>
<evidence type="ECO:0000313" key="10">
    <source>
        <dbReference type="Proteomes" id="UP000032233"/>
    </source>
</evidence>
<dbReference type="InterPro" id="IPR029063">
    <property type="entry name" value="SAM-dependent_MTases_sf"/>
</dbReference>
<protein>
    <recommendedName>
        <fullName evidence="1">DNA (cytosine-5-)-methyltransferase</fullName>
        <ecNumber evidence="1">2.1.1.37</ecNumber>
    </recommendedName>
</protein>
<dbReference type="PATRIC" id="fig|1429043.3.peg.2759"/>
<organism evidence="9 10">
    <name type="scientific">Dethiosulfatarculus sandiegensis</name>
    <dbReference type="NCBI Taxonomy" id="1429043"/>
    <lineage>
        <taxon>Bacteria</taxon>
        <taxon>Pseudomonadati</taxon>
        <taxon>Thermodesulfobacteriota</taxon>
        <taxon>Desulfarculia</taxon>
        <taxon>Desulfarculales</taxon>
        <taxon>Desulfarculaceae</taxon>
        <taxon>Dethiosulfatarculus</taxon>
    </lineage>
</organism>
<dbReference type="Gene3D" id="3.40.50.150">
    <property type="entry name" value="Vaccinia Virus protein VP39"/>
    <property type="match status" value="1"/>
</dbReference>
<evidence type="ECO:0000313" key="9">
    <source>
        <dbReference type="EMBL" id="KIX13794.1"/>
    </source>
</evidence>
<dbReference type="AlphaFoldDB" id="A0A0D2J6K6"/>
<dbReference type="PANTHER" id="PTHR10629">
    <property type="entry name" value="CYTOSINE-SPECIFIC METHYLTRANSFERASE"/>
    <property type="match status" value="1"/>
</dbReference>
<evidence type="ECO:0000256" key="8">
    <source>
        <dbReference type="SAM" id="MobiDB-lite"/>
    </source>
</evidence>
<dbReference type="InParanoid" id="A0A0D2J6K6"/>
<dbReference type="EC" id="2.1.1.37" evidence="1"/>
<comment type="catalytic activity">
    <reaction evidence="6">
        <text>a 2'-deoxycytidine in DNA + S-adenosyl-L-methionine = a 5-methyl-2'-deoxycytidine in DNA + S-adenosyl-L-homocysteine + H(+)</text>
        <dbReference type="Rhea" id="RHEA:13681"/>
        <dbReference type="Rhea" id="RHEA-COMP:11369"/>
        <dbReference type="Rhea" id="RHEA-COMP:11370"/>
        <dbReference type="ChEBI" id="CHEBI:15378"/>
        <dbReference type="ChEBI" id="CHEBI:57856"/>
        <dbReference type="ChEBI" id="CHEBI:59789"/>
        <dbReference type="ChEBI" id="CHEBI:85452"/>
        <dbReference type="ChEBI" id="CHEBI:85454"/>
        <dbReference type="EC" id="2.1.1.37"/>
    </reaction>
</comment>
<feature type="compositionally biased region" description="Polar residues" evidence="8">
    <location>
        <begin position="209"/>
        <end position="221"/>
    </location>
</feature>
<dbReference type="STRING" id="1429043.X474_12985"/>
<dbReference type="PROSITE" id="PS51679">
    <property type="entry name" value="SAM_MT_C5"/>
    <property type="match status" value="1"/>
</dbReference>
<dbReference type="SUPFAM" id="SSF53335">
    <property type="entry name" value="S-adenosyl-L-methionine-dependent methyltransferases"/>
    <property type="match status" value="1"/>
</dbReference>
<dbReference type="Proteomes" id="UP000032233">
    <property type="component" value="Unassembled WGS sequence"/>
</dbReference>
<dbReference type="EMBL" id="AZAC01000014">
    <property type="protein sequence ID" value="KIX13794.1"/>
    <property type="molecule type" value="Genomic_DNA"/>
</dbReference>
<dbReference type="PRINTS" id="PR00105">
    <property type="entry name" value="C5METTRFRASE"/>
</dbReference>
<sequence length="354" mass="38127">MRYLSLFSGIEAASVAWRSLGWEAVAFAEIEPFCCALLEHHYPDVPNLGDVTKTNWSDYANGSSADLIVGGSPCQAFSVAGQRGSLTDDRGKLIFRFIRICDDINPDWIVWENVPGVLNTRDNAFGHFLGAIVGADSPLISPYSGGVWPSAGLVSGPRRQAAWIIKDAQFYGVPQRRRRVFVVASNFGAWPCAEALFPVESCMSGHSAPGSQTGQETTGAITDSVGAGGAVTASLTTNPNADNHGQDSKLVVTHPLTARYDSGEDGCGRGTPLVAAALTSHSPRFDAAVRRLTPLECERLQGFPDGYTHISYGRPRCPDQLCPDGPRYRALGNSMAVPVMRWIGERISQIEEQI</sequence>
<dbReference type="Gene3D" id="3.90.120.30">
    <property type="match status" value="1"/>
</dbReference>
<evidence type="ECO:0000256" key="7">
    <source>
        <dbReference type="PROSITE-ProRule" id="PRU01016"/>
    </source>
</evidence>
<evidence type="ECO:0000256" key="5">
    <source>
        <dbReference type="ARBA" id="ARBA00022747"/>
    </source>
</evidence>
<dbReference type="InterPro" id="IPR018117">
    <property type="entry name" value="C5_DNA_meth_AS"/>
</dbReference>
<dbReference type="Pfam" id="PF00145">
    <property type="entry name" value="DNA_methylase"/>
    <property type="match status" value="2"/>
</dbReference>
<accession>A0A0D2J6K6</accession>
<gene>
    <name evidence="9" type="ORF">X474_12985</name>
</gene>
<feature type="active site" evidence="7">
    <location>
        <position position="74"/>
    </location>
</feature>
<evidence type="ECO:0000256" key="6">
    <source>
        <dbReference type="ARBA" id="ARBA00047422"/>
    </source>
</evidence>